<sequence>MQYFRHTWGAEEEEVSFQDLVDGTGEGKPGYHKIRSSSTELQESINSMFRWYRDAVKCYVYLADISTTDASSDPAFLFKKSRRFTRGWTLQEFVAPASVEFFPKEGVYLGSQKLLEQAIHDATDIPPGALRGGRLSEFSVAGRIKWIQKRSTKRQQDRAYSLLGMFDVYMPLLYGEGEKNAFRRLRGEIGRTSRGEAKRTSEFPGISTFRSPLTSLTRSMAAM</sequence>
<accession>A0AAJ0HA10</accession>
<dbReference type="EMBL" id="JAUIQD010000007">
    <property type="protein sequence ID" value="KAK3344278.1"/>
    <property type="molecule type" value="Genomic_DNA"/>
</dbReference>
<proteinExistence type="predicted"/>
<gene>
    <name evidence="1" type="ORF">B0T25DRAFT_573230</name>
</gene>
<evidence type="ECO:0000313" key="2">
    <source>
        <dbReference type="Proteomes" id="UP001275084"/>
    </source>
</evidence>
<reference evidence="1" key="2">
    <citation type="submission" date="2023-06" db="EMBL/GenBank/DDBJ databases">
        <authorList>
            <consortium name="Lawrence Berkeley National Laboratory"/>
            <person name="Haridas S."/>
            <person name="Hensen N."/>
            <person name="Bonometti L."/>
            <person name="Westerberg I."/>
            <person name="Brannstrom I.O."/>
            <person name="Guillou S."/>
            <person name="Cros-Aarteil S."/>
            <person name="Calhoun S."/>
            <person name="Kuo A."/>
            <person name="Mondo S."/>
            <person name="Pangilinan J."/>
            <person name="Riley R."/>
            <person name="Labutti K."/>
            <person name="Andreopoulos B."/>
            <person name="Lipzen A."/>
            <person name="Chen C."/>
            <person name="Yanf M."/>
            <person name="Daum C."/>
            <person name="Ng V."/>
            <person name="Clum A."/>
            <person name="Steindorff A."/>
            <person name="Ohm R."/>
            <person name="Martin F."/>
            <person name="Silar P."/>
            <person name="Natvig D."/>
            <person name="Lalanne C."/>
            <person name="Gautier V."/>
            <person name="Ament-Velasquez S.L."/>
            <person name="Kruys A."/>
            <person name="Hutchinson M.I."/>
            <person name="Powell A.J."/>
            <person name="Barry K."/>
            <person name="Miller A.N."/>
            <person name="Grigoriev I.V."/>
            <person name="Debuchy R."/>
            <person name="Gladieux P."/>
            <person name="Thoren M.H."/>
            <person name="Johannesson H."/>
        </authorList>
    </citation>
    <scope>NUCLEOTIDE SEQUENCE</scope>
    <source>
        <strain evidence="1">CBS 955.72</strain>
    </source>
</reference>
<comment type="caution">
    <text evidence="1">The sequence shown here is derived from an EMBL/GenBank/DDBJ whole genome shotgun (WGS) entry which is preliminary data.</text>
</comment>
<dbReference type="Proteomes" id="UP001275084">
    <property type="component" value="Unassembled WGS sequence"/>
</dbReference>
<keyword evidence="2" id="KW-1185">Reference proteome</keyword>
<evidence type="ECO:0000313" key="1">
    <source>
        <dbReference type="EMBL" id="KAK3344278.1"/>
    </source>
</evidence>
<dbReference type="PANTHER" id="PTHR10622">
    <property type="entry name" value="HET DOMAIN-CONTAINING PROTEIN"/>
    <property type="match status" value="1"/>
</dbReference>
<organism evidence="1 2">
    <name type="scientific">Lasiosphaeria hispida</name>
    <dbReference type="NCBI Taxonomy" id="260671"/>
    <lineage>
        <taxon>Eukaryota</taxon>
        <taxon>Fungi</taxon>
        <taxon>Dikarya</taxon>
        <taxon>Ascomycota</taxon>
        <taxon>Pezizomycotina</taxon>
        <taxon>Sordariomycetes</taxon>
        <taxon>Sordariomycetidae</taxon>
        <taxon>Sordariales</taxon>
        <taxon>Lasiosphaeriaceae</taxon>
        <taxon>Lasiosphaeria</taxon>
    </lineage>
</organism>
<protein>
    <submittedName>
        <fullName evidence="1">Uncharacterized protein</fullName>
    </submittedName>
</protein>
<dbReference type="PANTHER" id="PTHR10622:SF10">
    <property type="entry name" value="HET DOMAIN-CONTAINING PROTEIN"/>
    <property type="match status" value="1"/>
</dbReference>
<name>A0AAJ0HA10_9PEZI</name>
<reference evidence="1" key="1">
    <citation type="journal article" date="2023" name="Mol. Phylogenet. Evol.">
        <title>Genome-scale phylogeny and comparative genomics of the fungal order Sordariales.</title>
        <authorList>
            <person name="Hensen N."/>
            <person name="Bonometti L."/>
            <person name="Westerberg I."/>
            <person name="Brannstrom I.O."/>
            <person name="Guillou S."/>
            <person name="Cros-Aarteil S."/>
            <person name="Calhoun S."/>
            <person name="Haridas S."/>
            <person name="Kuo A."/>
            <person name="Mondo S."/>
            <person name="Pangilinan J."/>
            <person name="Riley R."/>
            <person name="LaButti K."/>
            <person name="Andreopoulos B."/>
            <person name="Lipzen A."/>
            <person name="Chen C."/>
            <person name="Yan M."/>
            <person name="Daum C."/>
            <person name="Ng V."/>
            <person name="Clum A."/>
            <person name="Steindorff A."/>
            <person name="Ohm R.A."/>
            <person name="Martin F."/>
            <person name="Silar P."/>
            <person name="Natvig D.O."/>
            <person name="Lalanne C."/>
            <person name="Gautier V."/>
            <person name="Ament-Velasquez S.L."/>
            <person name="Kruys A."/>
            <person name="Hutchinson M.I."/>
            <person name="Powell A.J."/>
            <person name="Barry K."/>
            <person name="Miller A.N."/>
            <person name="Grigoriev I.V."/>
            <person name="Debuchy R."/>
            <person name="Gladieux P."/>
            <person name="Hiltunen Thoren M."/>
            <person name="Johannesson H."/>
        </authorList>
    </citation>
    <scope>NUCLEOTIDE SEQUENCE</scope>
    <source>
        <strain evidence="1">CBS 955.72</strain>
    </source>
</reference>
<dbReference type="AlphaFoldDB" id="A0AAJ0HA10"/>